<feature type="region of interest" description="Disordered" evidence="1">
    <location>
        <begin position="1"/>
        <end position="21"/>
    </location>
</feature>
<organism evidence="2 3">
    <name type="scientific">Steinernema glaseri</name>
    <dbReference type="NCBI Taxonomy" id="37863"/>
    <lineage>
        <taxon>Eukaryota</taxon>
        <taxon>Metazoa</taxon>
        <taxon>Ecdysozoa</taxon>
        <taxon>Nematoda</taxon>
        <taxon>Chromadorea</taxon>
        <taxon>Rhabditida</taxon>
        <taxon>Tylenchina</taxon>
        <taxon>Panagrolaimomorpha</taxon>
        <taxon>Strongyloidoidea</taxon>
        <taxon>Steinernematidae</taxon>
        <taxon>Steinernema</taxon>
    </lineage>
</organism>
<evidence type="ECO:0000256" key="1">
    <source>
        <dbReference type="SAM" id="MobiDB-lite"/>
    </source>
</evidence>
<protein>
    <submittedName>
        <fullName evidence="3">Uncharacterized protein</fullName>
    </submittedName>
</protein>
<evidence type="ECO:0000313" key="2">
    <source>
        <dbReference type="Proteomes" id="UP000095287"/>
    </source>
</evidence>
<proteinExistence type="predicted"/>
<accession>A0A1I7ZUA4</accession>
<keyword evidence="2" id="KW-1185">Reference proteome</keyword>
<reference evidence="3" key="1">
    <citation type="submission" date="2016-11" db="UniProtKB">
        <authorList>
            <consortium name="WormBaseParasite"/>
        </authorList>
    </citation>
    <scope>IDENTIFICATION</scope>
</reference>
<dbReference type="Proteomes" id="UP000095287">
    <property type="component" value="Unplaced"/>
</dbReference>
<dbReference type="AlphaFoldDB" id="A0A1I7ZUA4"/>
<evidence type="ECO:0000313" key="3">
    <source>
        <dbReference type="WBParaSite" id="L893_g29895.t1"/>
    </source>
</evidence>
<feature type="region of interest" description="Disordered" evidence="1">
    <location>
        <begin position="94"/>
        <end position="117"/>
    </location>
</feature>
<name>A0A1I7ZUA4_9BILA</name>
<dbReference type="WBParaSite" id="L893_g29895.t1">
    <property type="protein sequence ID" value="L893_g29895.t1"/>
    <property type="gene ID" value="L893_g29895"/>
</dbReference>
<sequence length="117" mass="13016">MNDPFPATAPQKGIADGGRRRSPLITPLRSFAASVRRSGFARGVFCLRHHVLQHRRFSFALTATSSNSSSIPFSSVLSAEDLLEASLERYTEPLPRSSQLQLDKNAEPPWDPDPRLR</sequence>